<keyword evidence="2" id="KW-1185">Reference proteome</keyword>
<proteinExistence type="predicted"/>
<gene>
    <name evidence="1" type="ORF">DPMN_140377</name>
</gene>
<dbReference type="AlphaFoldDB" id="A0A9D4G7H4"/>
<organism evidence="1 2">
    <name type="scientific">Dreissena polymorpha</name>
    <name type="common">Zebra mussel</name>
    <name type="synonym">Mytilus polymorpha</name>
    <dbReference type="NCBI Taxonomy" id="45954"/>
    <lineage>
        <taxon>Eukaryota</taxon>
        <taxon>Metazoa</taxon>
        <taxon>Spiralia</taxon>
        <taxon>Lophotrochozoa</taxon>
        <taxon>Mollusca</taxon>
        <taxon>Bivalvia</taxon>
        <taxon>Autobranchia</taxon>
        <taxon>Heteroconchia</taxon>
        <taxon>Euheterodonta</taxon>
        <taxon>Imparidentia</taxon>
        <taxon>Neoheterodontei</taxon>
        <taxon>Myida</taxon>
        <taxon>Dreissenoidea</taxon>
        <taxon>Dreissenidae</taxon>
        <taxon>Dreissena</taxon>
    </lineage>
</organism>
<accession>A0A9D4G7H4</accession>
<reference evidence="1" key="2">
    <citation type="submission" date="2020-11" db="EMBL/GenBank/DDBJ databases">
        <authorList>
            <person name="McCartney M.A."/>
            <person name="Auch B."/>
            <person name="Kono T."/>
            <person name="Mallez S."/>
            <person name="Becker A."/>
            <person name="Gohl D.M."/>
            <person name="Silverstein K.A.T."/>
            <person name="Koren S."/>
            <person name="Bechman K.B."/>
            <person name="Herman A."/>
            <person name="Abrahante J.E."/>
            <person name="Garbe J."/>
        </authorList>
    </citation>
    <scope>NUCLEOTIDE SEQUENCE</scope>
    <source>
        <strain evidence="1">Duluth1</strain>
        <tissue evidence="1">Whole animal</tissue>
    </source>
</reference>
<reference evidence="1" key="1">
    <citation type="journal article" date="2019" name="bioRxiv">
        <title>The Genome of the Zebra Mussel, Dreissena polymorpha: A Resource for Invasive Species Research.</title>
        <authorList>
            <person name="McCartney M.A."/>
            <person name="Auch B."/>
            <person name="Kono T."/>
            <person name="Mallez S."/>
            <person name="Zhang Y."/>
            <person name="Obille A."/>
            <person name="Becker A."/>
            <person name="Abrahante J.E."/>
            <person name="Garbe J."/>
            <person name="Badalamenti J.P."/>
            <person name="Herman A."/>
            <person name="Mangelson H."/>
            <person name="Liachko I."/>
            <person name="Sullivan S."/>
            <person name="Sone E.D."/>
            <person name="Koren S."/>
            <person name="Silverstein K.A.T."/>
            <person name="Beckman K.B."/>
            <person name="Gohl D.M."/>
        </authorList>
    </citation>
    <scope>NUCLEOTIDE SEQUENCE</scope>
    <source>
        <strain evidence="1">Duluth1</strain>
        <tissue evidence="1">Whole animal</tissue>
    </source>
</reference>
<name>A0A9D4G7H4_DREPO</name>
<dbReference type="EMBL" id="JAIWYP010000006">
    <property type="protein sequence ID" value="KAH3811959.1"/>
    <property type="molecule type" value="Genomic_DNA"/>
</dbReference>
<dbReference type="Proteomes" id="UP000828390">
    <property type="component" value="Unassembled WGS sequence"/>
</dbReference>
<evidence type="ECO:0000313" key="2">
    <source>
        <dbReference type="Proteomes" id="UP000828390"/>
    </source>
</evidence>
<sequence>MFRQWGGHSSLGHSMFRQWGGRAAQSTVCSGNGEAEQLRAQYVQAMGRQSSLEHSMFRQWGGRAA</sequence>
<protein>
    <submittedName>
        <fullName evidence="1">Uncharacterized protein</fullName>
    </submittedName>
</protein>
<evidence type="ECO:0000313" key="1">
    <source>
        <dbReference type="EMBL" id="KAH3811959.1"/>
    </source>
</evidence>
<comment type="caution">
    <text evidence="1">The sequence shown here is derived from an EMBL/GenBank/DDBJ whole genome shotgun (WGS) entry which is preliminary data.</text>
</comment>